<organism evidence="2 4">
    <name type="scientific">Delftia acidovorans (strain DSM 14801 / SPH-1)</name>
    <dbReference type="NCBI Taxonomy" id="398578"/>
    <lineage>
        <taxon>Bacteria</taxon>
        <taxon>Pseudomonadati</taxon>
        <taxon>Pseudomonadota</taxon>
        <taxon>Betaproteobacteria</taxon>
        <taxon>Burkholderiales</taxon>
        <taxon>Comamonadaceae</taxon>
        <taxon>Delftia</taxon>
    </lineage>
</organism>
<dbReference type="KEGG" id="dac:Daci_2628"/>
<dbReference type="EMBL" id="CP000884">
    <property type="protein sequence ID" value="ABX35232.1"/>
    <property type="molecule type" value="Genomic_DNA"/>
</dbReference>
<dbReference type="HOGENOM" id="CLU_1213204_0_0_4"/>
<protein>
    <submittedName>
        <fullName evidence="2">Uncharacterized protein</fullName>
    </submittedName>
</protein>
<name>A9C1P7_DELAS</name>
<evidence type="ECO:0000313" key="2">
    <source>
        <dbReference type="EMBL" id="ABX35232.1"/>
    </source>
</evidence>
<dbReference type="STRING" id="398578.Daci_2594"/>
<evidence type="ECO:0000313" key="3">
    <source>
        <dbReference type="EMBL" id="ABX35266.1"/>
    </source>
</evidence>
<dbReference type="GeneID" id="24115070"/>
<evidence type="ECO:0000256" key="1">
    <source>
        <dbReference type="SAM" id="MobiDB-lite"/>
    </source>
</evidence>
<gene>
    <name evidence="2" type="ordered locus">Daci_2594</name>
    <name evidence="3" type="ordered locus">Daci_2628</name>
</gene>
<evidence type="ECO:0000313" key="4">
    <source>
        <dbReference type="Proteomes" id="UP000000784"/>
    </source>
</evidence>
<dbReference type="Proteomes" id="UP000000784">
    <property type="component" value="Chromosome"/>
</dbReference>
<keyword evidence="4" id="KW-1185">Reference proteome</keyword>
<reference evidence="2" key="3">
    <citation type="submission" date="2007-11" db="EMBL/GenBank/DDBJ databases">
        <authorList>
            <consortium name="US DOE Joint Genome Institute"/>
            <person name="Copeland A."/>
            <person name="Lucas S."/>
            <person name="Lapidus A."/>
            <person name="Barry K."/>
            <person name="Glavina del Rio T."/>
            <person name="Dalin E."/>
            <person name="Tice H."/>
            <person name="Pitluck S."/>
            <person name="Lowry S."/>
            <person name="Clum A."/>
            <person name="Schmutz J."/>
            <person name="Larimer F."/>
            <person name="Land M."/>
            <person name="Hauser L."/>
            <person name="Kyrpides N."/>
            <person name="Kim E."/>
            <person name="Schleheck D."/>
            <person name="Richardson P."/>
        </authorList>
    </citation>
    <scope>NUCLEOTIDE SEQUENCE</scope>
    <source>
        <strain evidence="2">SPH-1</strain>
    </source>
</reference>
<reference evidence="4" key="2">
    <citation type="submission" date="2007-11" db="EMBL/GenBank/DDBJ databases">
        <title>Complete sequence of Delftia acidovorans DSM 14801 / SPH-1.</title>
        <authorList>
            <person name="Copeland A."/>
            <person name="Lucas S."/>
            <person name="Lapidus A."/>
            <person name="Barry K."/>
            <person name="Glavina del Rio T."/>
            <person name="Dalin E."/>
            <person name="Tice H."/>
            <person name="Pitluck S."/>
            <person name="Lowry S."/>
            <person name="Clum A."/>
            <person name="Schmutz J."/>
            <person name="Larimer F."/>
            <person name="Land M."/>
            <person name="Hauser L."/>
            <person name="Kyrpides N."/>
            <person name="Kim E."/>
            <person name="Schleheck D."/>
            <person name="Richardson P."/>
        </authorList>
    </citation>
    <scope>NUCLEOTIDE SEQUENCE [LARGE SCALE GENOMIC DNA]</scope>
    <source>
        <strain evidence="4">DSM 14801 / SPH-1</strain>
    </source>
</reference>
<dbReference type="KEGG" id="dac:Daci_2594"/>
<accession>A9C1P7</accession>
<feature type="region of interest" description="Disordered" evidence="1">
    <location>
        <begin position="146"/>
        <end position="168"/>
    </location>
</feature>
<dbReference type="EMBL" id="CP000884">
    <property type="protein sequence ID" value="ABX35266.1"/>
    <property type="molecule type" value="Genomic_DNA"/>
</dbReference>
<dbReference type="RefSeq" id="WP_012204511.1">
    <property type="nucleotide sequence ID" value="NC_010002.1"/>
</dbReference>
<sequence length="228" mass="22291">MSFDPITNAGVKALQGQVNTVQSQTTALTTKLAQIESALASLNTAQASSRKPLRVTEYTSGAGTHTFLPESTHQYITLVGAGGAGGAGYLSGSQHIQNGGGSAGYELRLRMALTATAAYQVGAGGGTSGAQGGRTVLGALAVSGGAGGSSDRSYTPPPQVGTGGVETGEAGSFAKGGNSTMGIGGQCYGLYGSIPLGYATGYGAGGGGSYGPGGFSPGTGGYIRIEEY</sequence>
<dbReference type="AlphaFoldDB" id="A9C1P7"/>
<proteinExistence type="predicted"/>
<reference evidence="2 4" key="1">
    <citation type="journal article" date="2004" name="Appl. Environ. Microbiol.">
        <title>Mineralization of individual congeners of linear alkylbenzenesulfonate by defined pairs of heterotrophic bacteria.</title>
        <authorList>
            <person name="Schleheck D."/>
            <person name="Knepper T.P."/>
            <person name="Fischer K."/>
            <person name="Cook A.M."/>
        </authorList>
    </citation>
    <scope>NUCLEOTIDE SEQUENCE [LARGE SCALE GENOMIC DNA]</scope>
    <source>
        <strain evidence="4">DSM 14801 / SPH-1</strain>
        <strain evidence="2">SPH-1</strain>
    </source>
</reference>